<comment type="caution">
    <text evidence="2">The sequence shown here is derived from an EMBL/GenBank/DDBJ whole genome shotgun (WGS) entry which is preliminary data.</text>
</comment>
<dbReference type="RefSeq" id="WP_229990600.1">
    <property type="nucleotide sequence ID" value="NZ_JAJJMO010000001.1"/>
</dbReference>
<accession>A0ABS8MY40</accession>
<reference evidence="2" key="1">
    <citation type="submission" date="2021-11" db="EMBL/GenBank/DDBJ databases">
        <title>Description of novel Flavobacterium species.</title>
        <authorList>
            <person name="Saticioglu I.B."/>
            <person name="Ay H."/>
            <person name="Altun S."/>
            <person name="Duman M."/>
        </authorList>
    </citation>
    <scope>NUCLEOTIDE SEQUENCE</scope>
    <source>
        <strain evidence="2">F-65</strain>
    </source>
</reference>
<proteinExistence type="predicted"/>
<feature type="compositionally biased region" description="Basic and acidic residues" evidence="1">
    <location>
        <begin position="139"/>
        <end position="149"/>
    </location>
</feature>
<protein>
    <submittedName>
        <fullName evidence="2">Uncharacterized protein</fullName>
    </submittedName>
</protein>
<dbReference type="EMBL" id="JAJJMO010000001">
    <property type="protein sequence ID" value="MCC9073689.1"/>
    <property type="molecule type" value="Genomic_DNA"/>
</dbReference>
<dbReference type="Proteomes" id="UP001430919">
    <property type="component" value="Unassembled WGS sequence"/>
</dbReference>
<keyword evidence="3" id="KW-1185">Reference proteome</keyword>
<evidence type="ECO:0000313" key="2">
    <source>
        <dbReference type="EMBL" id="MCC9073689.1"/>
    </source>
</evidence>
<evidence type="ECO:0000313" key="3">
    <source>
        <dbReference type="Proteomes" id="UP001430919"/>
    </source>
</evidence>
<organism evidence="2 3">
    <name type="scientific">Flavobacterium pisciphilum</name>
    <dbReference type="NCBI Taxonomy" id="2893755"/>
    <lineage>
        <taxon>Bacteria</taxon>
        <taxon>Pseudomonadati</taxon>
        <taxon>Bacteroidota</taxon>
        <taxon>Flavobacteriia</taxon>
        <taxon>Flavobacteriales</taxon>
        <taxon>Flavobacteriaceae</taxon>
        <taxon>Flavobacterium</taxon>
    </lineage>
</organism>
<feature type="region of interest" description="Disordered" evidence="1">
    <location>
        <begin position="130"/>
        <end position="149"/>
    </location>
</feature>
<evidence type="ECO:0000256" key="1">
    <source>
        <dbReference type="SAM" id="MobiDB-lite"/>
    </source>
</evidence>
<name>A0ABS8MY40_9FLAO</name>
<gene>
    <name evidence="2" type="ORF">LNQ49_19085</name>
</gene>
<sequence length="149" mass="17404">MQEELKGRIYQDDNFVVSDFSDVILEGLVGMEDEDDGEPLIIFIKIKGKNWYRFFLDVGLGFWENWEEVELDKDEWAADGAVYVDYIEKYNIIDKLIDTVFCKDEKITIQFKTKEQFVLQTITPGDMDSGSKINFIKNDGPENKQETHN</sequence>